<sequence>MVLLPATESSALRVAHCLIGEGYGLKTKVVKAAPKSPVTSVVSQTSLSNQNPSFIHLFGRKPLHHISTESQSPLRRDKFWFRRMSSVVTLPVAHIFSDRSGAEI</sequence>
<keyword evidence="2" id="KW-1185">Reference proteome</keyword>
<dbReference type="EMBL" id="CAUOFW020005280">
    <property type="protein sequence ID" value="CAK9169328.1"/>
    <property type="molecule type" value="Genomic_DNA"/>
</dbReference>
<evidence type="ECO:0000313" key="1">
    <source>
        <dbReference type="EMBL" id="CAK9169328.1"/>
    </source>
</evidence>
<accession>A0ABC8TIU0</accession>
<protein>
    <submittedName>
        <fullName evidence="1">Uncharacterized protein</fullName>
    </submittedName>
</protein>
<gene>
    <name evidence="1" type="ORF">ILEXP_LOCUS38771</name>
</gene>
<evidence type="ECO:0000313" key="2">
    <source>
        <dbReference type="Proteomes" id="UP001642360"/>
    </source>
</evidence>
<name>A0ABC8TIU0_9AQUA</name>
<reference evidence="1 2" key="1">
    <citation type="submission" date="2024-02" db="EMBL/GenBank/DDBJ databases">
        <authorList>
            <person name="Vignale AGUSTIN F."/>
            <person name="Sosa J E."/>
            <person name="Modenutti C."/>
        </authorList>
    </citation>
    <scope>NUCLEOTIDE SEQUENCE [LARGE SCALE GENOMIC DNA]</scope>
</reference>
<proteinExistence type="predicted"/>
<organism evidence="1 2">
    <name type="scientific">Ilex paraguariensis</name>
    <name type="common">yerba mate</name>
    <dbReference type="NCBI Taxonomy" id="185542"/>
    <lineage>
        <taxon>Eukaryota</taxon>
        <taxon>Viridiplantae</taxon>
        <taxon>Streptophyta</taxon>
        <taxon>Embryophyta</taxon>
        <taxon>Tracheophyta</taxon>
        <taxon>Spermatophyta</taxon>
        <taxon>Magnoliopsida</taxon>
        <taxon>eudicotyledons</taxon>
        <taxon>Gunneridae</taxon>
        <taxon>Pentapetalae</taxon>
        <taxon>asterids</taxon>
        <taxon>campanulids</taxon>
        <taxon>Aquifoliales</taxon>
        <taxon>Aquifoliaceae</taxon>
        <taxon>Ilex</taxon>
    </lineage>
</organism>
<comment type="caution">
    <text evidence="1">The sequence shown here is derived from an EMBL/GenBank/DDBJ whole genome shotgun (WGS) entry which is preliminary data.</text>
</comment>
<dbReference type="Proteomes" id="UP001642360">
    <property type="component" value="Unassembled WGS sequence"/>
</dbReference>
<dbReference type="AlphaFoldDB" id="A0ABC8TIU0"/>